<dbReference type="InterPro" id="IPR001623">
    <property type="entry name" value="DnaJ_domain"/>
</dbReference>
<dbReference type="Proteomes" id="UP000794436">
    <property type="component" value="Unassembled WGS sequence"/>
</dbReference>
<feature type="compositionally biased region" description="Basic and acidic residues" evidence="2">
    <location>
        <begin position="154"/>
        <end position="178"/>
    </location>
</feature>
<dbReference type="PROSITE" id="PS50076">
    <property type="entry name" value="DNAJ_2"/>
    <property type="match status" value="1"/>
</dbReference>
<dbReference type="AlphaFoldDB" id="A0A8K1CAU9"/>
<feature type="compositionally biased region" description="Low complexity" evidence="2">
    <location>
        <begin position="861"/>
        <end position="885"/>
    </location>
</feature>
<dbReference type="Gene3D" id="1.10.287.110">
    <property type="entry name" value="DnaJ domain"/>
    <property type="match status" value="1"/>
</dbReference>
<accession>A0A8K1CAU9</accession>
<feature type="compositionally biased region" description="Low complexity" evidence="2">
    <location>
        <begin position="87"/>
        <end position="98"/>
    </location>
</feature>
<feature type="region of interest" description="Disordered" evidence="2">
    <location>
        <begin position="1"/>
        <end position="132"/>
    </location>
</feature>
<dbReference type="InterPro" id="IPR036869">
    <property type="entry name" value="J_dom_sf"/>
</dbReference>
<dbReference type="PROSITE" id="PS50005">
    <property type="entry name" value="TPR"/>
    <property type="match status" value="1"/>
</dbReference>
<evidence type="ECO:0000313" key="4">
    <source>
        <dbReference type="EMBL" id="TMW59659.1"/>
    </source>
</evidence>
<dbReference type="InterPro" id="IPR019734">
    <property type="entry name" value="TPR_rpt"/>
</dbReference>
<feature type="region of interest" description="Disordered" evidence="2">
    <location>
        <begin position="145"/>
        <end position="184"/>
    </location>
</feature>
<organism evidence="4 5">
    <name type="scientific">Pythium oligandrum</name>
    <name type="common">Mycoparasitic fungus</name>
    <dbReference type="NCBI Taxonomy" id="41045"/>
    <lineage>
        <taxon>Eukaryota</taxon>
        <taxon>Sar</taxon>
        <taxon>Stramenopiles</taxon>
        <taxon>Oomycota</taxon>
        <taxon>Peronosporomycetes</taxon>
        <taxon>Pythiales</taxon>
        <taxon>Pythiaceae</taxon>
        <taxon>Pythium</taxon>
    </lineage>
</organism>
<dbReference type="Pfam" id="PF13181">
    <property type="entry name" value="TPR_8"/>
    <property type="match status" value="1"/>
</dbReference>
<comment type="caution">
    <text evidence="4">The sequence shown here is derived from an EMBL/GenBank/DDBJ whole genome shotgun (WGS) entry which is preliminary data.</text>
</comment>
<feature type="compositionally biased region" description="Polar residues" evidence="2">
    <location>
        <begin position="364"/>
        <end position="381"/>
    </location>
</feature>
<feature type="compositionally biased region" description="Acidic residues" evidence="2">
    <location>
        <begin position="50"/>
        <end position="67"/>
    </location>
</feature>
<dbReference type="SMART" id="SM00028">
    <property type="entry name" value="TPR"/>
    <property type="match status" value="6"/>
</dbReference>
<feature type="region of interest" description="Disordered" evidence="2">
    <location>
        <begin position="856"/>
        <end position="894"/>
    </location>
</feature>
<proteinExistence type="predicted"/>
<sequence>MPLLVDYSDSSEDEETEWREYHKQRSTLHLGSRQAARGGTLPSFKRAEVTEEDTSAEAMNVEEEEDGVTGGSVLRKRGSMHMPPSPRRASPSPGNRSSVADTSFSPQTSPLSSPMMDQEDEVKPAPPVTESSSFLFTFGRPAAAASSASVVTGKRAEPSQAVDHEKKKTPLSQKDLHRAAKRRGSAGGAGLFVFGDSSGSPFPDTPASMVEDDTLVEKSSSHGETAFFAHQSPEAPSPMQVEGEEEEAVDVDDSVFTFMAPLGGNGVSVPGRAERSPSSRRHRYTPSSKKTNSAKPSLQRRNDQVRDDEETVFVFGNPKESATPSFYSSRWNFSSSTPPAPKKTESTAGAAGNRRVLRAVRPSQRANPIQRPNSVNRVQTTSSEEDSSDFDDEHRDWSKWKQLGGIAYTAHNYQEAADCYLQSIIAVEEMLSQHPELETPQLLKDKAKLHSNRAASLIMLMLIPDAQRECLLSIETDPDYTRAYLRLGRIQVMLGDLQGAKESIATVRSLIISRPDEVDPNDITGVQKIELAVQKLESVQAEIKWCLDVRDYSRALSHLHDALEIAPSSRTLQTQKVRVLFEQKSYSQVEEYCLSLLRKQKAINGKKSSESSRSAEDGKTKLERDASLLGLDLSVLRINALHYQNKVDEAMQLMAALEIAAPLSEKVIGLRRTMQEMKDLKHHANASFKKGDYETAQHVYSQALLLDPSHDEYCAVIYCNRAAALMGLHEYEKALLDCDNALRRKAHYPRALLRRARCNIALKKYTLGIADFDRYLKEQPHDFPYSARLDIEIEKQNAKMAMAKEAEEKRRREAQQRKERKQRQQAKPRPKSQSHQKYPWDDGSFYEDYWKNSSSSNFRPGASASGSQSRRSSTSSGANAGGSQTHSKHQRRNHYDILGVKKNATQEEIKKAYRRLALTYHPDKAKDTSHAELFKDMSAAYNILSDPAARSRYDRELQYSGFGKYYEF</sequence>
<evidence type="ECO:0000256" key="1">
    <source>
        <dbReference type="PROSITE-ProRule" id="PRU00339"/>
    </source>
</evidence>
<dbReference type="InterPro" id="IPR011990">
    <property type="entry name" value="TPR-like_helical_dom_sf"/>
</dbReference>
<feature type="region of interest" description="Disordered" evidence="2">
    <location>
        <begin position="214"/>
        <end position="248"/>
    </location>
</feature>
<dbReference type="PROSITE" id="PS00636">
    <property type="entry name" value="DNAJ_1"/>
    <property type="match status" value="1"/>
</dbReference>
<gene>
    <name evidence="4" type="ORF">Poli38472_004728</name>
</gene>
<feature type="region of interest" description="Disordered" evidence="2">
    <location>
        <begin position="260"/>
        <end position="394"/>
    </location>
</feature>
<name>A0A8K1CAU9_PYTOL</name>
<dbReference type="PRINTS" id="PR00625">
    <property type="entry name" value="JDOMAIN"/>
</dbReference>
<feature type="compositionally biased region" description="Low complexity" evidence="2">
    <location>
        <begin position="325"/>
        <end position="336"/>
    </location>
</feature>
<dbReference type="SUPFAM" id="SSF46565">
    <property type="entry name" value="Chaperone J-domain"/>
    <property type="match status" value="1"/>
</dbReference>
<feature type="domain" description="J" evidence="3">
    <location>
        <begin position="893"/>
        <end position="957"/>
    </location>
</feature>
<feature type="compositionally biased region" description="Basic residues" evidence="2">
    <location>
        <begin position="818"/>
        <end position="834"/>
    </location>
</feature>
<keyword evidence="5" id="KW-1185">Reference proteome</keyword>
<feature type="compositionally biased region" description="Polar residues" evidence="2">
    <location>
        <begin position="285"/>
        <end position="296"/>
    </location>
</feature>
<dbReference type="PANTHER" id="PTHR44200">
    <property type="entry name" value="DNAJ HOMOLOG SUBFAMILY C MEMBER 7"/>
    <property type="match status" value="1"/>
</dbReference>
<feature type="compositionally biased region" description="Polar residues" evidence="2">
    <location>
        <begin position="99"/>
        <end position="112"/>
    </location>
</feature>
<feature type="compositionally biased region" description="Basic and acidic residues" evidence="2">
    <location>
        <begin position="800"/>
        <end position="817"/>
    </location>
</feature>
<evidence type="ECO:0000313" key="5">
    <source>
        <dbReference type="Proteomes" id="UP000794436"/>
    </source>
</evidence>
<reference evidence="4" key="1">
    <citation type="submission" date="2019-03" db="EMBL/GenBank/DDBJ databases">
        <title>Long read genome sequence of the mycoparasitic Pythium oligandrum ATCC 38472 isolated from sugarbeet rhizosphere.</title>
        <authorList>
            <person name="Gaulin E."/>
        </authorList>
    </citation>
    <scope>NUCLEOTIDE SEQUENCE</scope>
    <source>
        <strain evidence="4">ATCC 38472_TT</strain>
    </source>
</reference>
<feature type="region of interest" description="Disordered" evidence="2">
    <location>
        <begin position="800"/>
        <end position="840"/>
    </location>
</feature>
<dbReference type="CDD" id="cd06257">
    <property type="entry name" value="DnaJ"/>
    <property type="match status" value="1"/>
</dbReference>
<dbReference type="SUPFAM" id="SSF48452">
    <property type="entry name" value="TPR-like"/>
    <property type="match status" value="2"/>
</dbReference>
<dbReference type="Gene3D" id="1.25.40.10">
    <property type="entry name" value="Tetratricopeptide repeat domain"/>
    <property type="match status" value="2"/>
</dbReference>
<dbReference type="EMBL" id="SPLM01000109">
    <property type="protein sequence ID" value="TMW59659.1"/>
    <property type="molecule type" value="Genomic_DNA"/>
</dbReference>
<dbReference type="InterPro" id="IPR052758">
    <property type="entry name" value="SRC_co-chaperone"/>
</dbReference>
<dbReference type="OrthoDB" id="765884at2759"/>
<keyword evidence="1" id="KW-0802">TPR repeat</keyword>
<dbReference type="PANTHER" id="PTHR44200:SF1">
    <property type="entry name" value="DNAJ HOMOLOG SUBFAMILY C MEMBER 7"/>
    <property type="match status" value="1"/>
</dbReference>
<dbReference type="Pfam" id="PF00226">
    <property type="entry name" value="DnaJ"/>
    <property type="match status" value="1"/>
</dbReference>
<protein>
    <recommendedName>
        <fullName evidence="3">J domain-containing protein</fullName>
    </recommendedName>
</protein>
<evidence type="ECO:0000256" key="2">
    <source>
        <dbReference type="SAM" id="MobiDB-lite"/>
    </source>
</evidence>
<feature type="repeat" description="TPR" evidence="1">
    <location>
        <begin position="677"/>
        <end position="710"/>
    </location>
</feature>
<dbReference type="Pfam" id="PF13432">
    <property type="entry name" value="TPR_16"/>
    <property type="match status" value="1"/>
</dbReference>
<evidence type="ECO:0000259" key="3">
    <source>
        <dbReference type="PROSITE" id="PS50076"/>
    </source>
</evidence>
<dbReference type="SMART" id="SM00271">
    <property type="entry name" value="DnaJ"/>
    <property type="match status" value="1"/>
</dbReference>
<dbReference type="InterPro" id="IPR018253">
    <property type="entry name" value="DnaJ_domain_CS"/>
</dbReference>